<dbReference type="InterPro" id="IPR003367">
    <property type="entry name" value="Thrombospondin_3-like_rpt"/>
</dbReference>
<evidence type="ECO:0000256" key="4">
    <source>
        <dbReference type="ARBA" id="ARBA00022692"/>
    </source>
</evidence>
<keyword evidence="9" id="KW-0998">Cell outer membrane</keyword>
<dbReference type="SUPFAM" id="SSF103647">
    <property type="entry name" value="TSP type-3 repeat"/>
    <property type="match status" value="1"/>
</dbReference>
<dbReference type="PROSITE" id="PS51123">
    <property type="entry name" value="OMPA_2"/>
    <property type="match status" value="1"/>
</dbReference>
<dbReference type="SUPFAM" id="SSF56925">
    <property type="entry name" value="OMPA-like"/>
    <property type="match status" value="1"/>
</dbReference>
<dbReference type="InterPro" id="IPR006664">
    <property type="entry name" value="OMP_bac"/>
</dbReference>
<evidence type="ECO:0000256" key="9">
    <source>
        <dbReference type="ARBA" id="ARBA00023237"/>
    </source>
</evidence>
<keyword evidence="7" id="KW-0626">Porin</keyword>
<evidence type="ECO:0000256" key="7">
    <source>
        <dbReference type="ARBA" id="ARBA00023114"/>
    </source>
</evidence>
<keyword evidence="4" id="KW-0812">Transmembrane</keyword>
<keyword evidence="3" id="KW-1134">Transmembrane beta strand</keyword>
<dbReference type="CDD" id="cd07185">
    <property type="entry name" value="OmpA_C-like"/>
    <property type="match status" value="1"/>
</dbReference>
<feature type="chain" id="PRO_5045335166" evidence="12">
    <location>
        <begin position="23"/>
        <end position="381"/>
    </location>
</feature>
<dbReference type="RefSeq" id="WP_143871866.1">
    <property type="nucleotide sequence ID" value="NZ_CP041660.1"/>
</dbReference>
<accession>A0ABV1RGX6</accession>
<dbReference type="PANTHER" id="PTHR30329:SF21">
    <property type="entry name" value="LIPOPROTEIN YIAD-RELATED"/>
    <property type="match status" value="1"/>
</dbReference>
<sequence>MKKSFKLASIAAALLCSSQAFAQEPVYVTGGANMFLFDNEVHNVDNAFGPWLGLGYQLDKNWAVELDYNMASSETKTASATDTDISLLSINGLYRYAPVGQNSLLAKAGLGQYKLDAGALGEESKAAIKVGAGYEYFLQPNLSATVFWDLLVSFDSTLIESVPSVGLKYQFGDVSSSKPMKSEKSQPVTAAPVQKPAVMDDDSDGVANTSDLCANTPSGVRVNSQGCPFDRDVDGVYDYMDECPMTPEGAKVADNGCREQLTETVSIELYVSFPNNSSVIPQEYHGEIKKVADFMKQYPDTKVTLVGHTDSSGSAAYNQMLSEKRAARVAAYLVNNFNLESERVLSRGEGETSPIADNSTKEGRNKNRRVTAEISTTVVNN</sequence>
<feature type="region of interest" description="Disordered" evidence="11">
    <location>
        <begin position="345"/>
        <end position="367"/>
    </location>
</feature>
<keyword evidence="15" id="KW-1185">Reference proteome</keyword>
<keyword evidence="5 12" id="KW-0732">Signal</keyword>
<comment type="subcellular location">
    <subcellularLocation>
        <location evidence="1">Cell outer membrane</location>
        <topology evidence="1">Multi-pass membrane protein</topology>
    </subcellularLocation>
</comment>
<evidence type="ECO:0000256" key="8">
    <source>
        <dbReference type="ARBA" id="ARBA00023136"/>
    </source>
</evidence>
<evidence type="ECO:0000256" key="1">
    <source>
        <dbReference type="ARBA" id="ARBA00004571"/>
    </source>
</evidence>
<evidence type="ECO:0000256" key="3">
    <source>
        <dbReference type="ARBA" id="ARBA00022452"/>
    </source>
</evidence>
<dbReference type="InterPro" id="IPR028974">
    <property type="entry name" value="TSP_type-3_rpt"/>
</dbReference>
<evidence type="ECO:0000313" key="14">
    <source>
        <dbReference type="EMBL" id="MER2491996.1"/>
    </source>
</evidence>
<evidence type="ECO:0000259" key="13">
    <source>
        <dbReference type="PROSITE" id="PS51123"/>
    </source>
</evidence>
<dbReference type="InterPro" id="IPR006665">
    <property type="entry name" value="OmpA-like"/>
</dbReference>
<evidence type="ECO:0000256" key="10">
    <source>
        <dbReference type="PROSITE-ProRule" id="PRU00473"/>
    </source>
</evidence>
<dbReference type="Pfam" id="PF00691">
    <property type="entry name" value="OmpA"/>
    <property type="match status" value="1"/>
</dbReference>
<protein>
    <submittedName>
        <fullName evidence="14">OmpA family protein</fullName>
    </submittedName>
</protein>
<dbReference type="InterPro" id="IPR027385">
    <property type="entry name" value="Beta-barrel_OMP"/>
</dbReference>
<dbReference type="Proteomes" id="UP001467690">
    <property type="component" value="Unassembled WGS sequence"/>
</dbReference>
<dbReference type="InterPro" id="IPR011250">
    <property type="entry name" value="OMP/PagP_B-barrel"/>
</dbReference>
<dbReference type="Pfam" id="PF02412">
    <property type="entry name" value="TSP_3"/>
    <property type="match status" value="1"/>
</dbReference>
<evidence type="ECO:0000256" key="11">
    <source>
        <dbReference type="SAM" id="MobiDB-lite"/>
    </source>
</evidence>
<name>A0ABV1RGX6_9ALTE</name>
<evidence type="ECO:0000256" key="2">
    <source>
        <dbReference type="ARBA" id="ARBA00022448"/>
    </source>
</evidence>
<comment type="caution">
    <text evidence="14">The sequence shown here is derived from an EMBL/GenBank/DDBJ whole genome shotgun (WGS) entry which is preliminary data.</text>
</comment>
<keyword evidence="2" id="KW-0813">Transport</keyword>
<dbReference type="SUPFAM" id="SSF103088">
    <property type="entry name" value="OmpA-like"/>
    <property type="match status" value="1"/>
</dbReference>
<dbReference type="InterPro" id="IPR036737">
    <property type="entry name" value="OmpA-like_sf"/>
</dbReference>
<keyword evidence="6" id="KW-0406">Ion transport</keyword>
<dbReference type="Gene3D" id="3.30.1330.60">
    <property type="entry name" value="OmpA-like domain"/>
    <property type="match status" value="1"/>
</dbReference>
<feature type="signal peptide" evidence="12">
    <location>
        <begin position="1"/>
        <end position="22"/>
    </location>
</feature>
<feature type="domain" description="OmpA-like" evidence="13">
    <location>
        <begin position="260"/>
        <end position="378"/>
    </location>
</feature>
<dbReference type="PANTHER" id="PTHR30329">
    <property type="entry name" value="STATOR ELEMENT OF FLAGELLAR MOTOR COMPLEX"/>
    <property type="match status" value="1"/>
</dbReference>
<keyword evidence="8 10" id="KW-0472">Membrane</keyword>
<gene>
    <name evidence="14" type="ORF">ABS311_08875</name>
</gene>
<reference evidence="14 15" key="1">
    <citation type="submission" date="2024-06" db="EMBL/GenBank/DDBJ databases">
        <authorList>
            <person name="Chen R.Y."/>
        </authorList>
    </citation>
    <scope>NUCLEOTIDE SEQUENCE [LARGE SCALE GENOMIC DNA]</scope>
    <source>
        <strain evidence="14 15">D2</strain>
    </source>
</reference>
<dbReference type="EMBL" id="JBELOE010000185">
    <property type="protein sequence ID" value="MER2491996.1"/>
    <property type="molecule type" value="Genomic_DNA"/>
</dbReference>
<evidence type="ECO:0000313" key="15">
    <source>
        <dbReference type="Proteomes" id="UP001467690"/>
    </source>
</evidence>
<dbReference type="InterPro" id="IPR006690">
    <property type="entry name" value="OMPA-like_CS"/>
</dbReference>
<dbReference type="Pfam" id="PF13505">
    <property type="entry name" value="OMP_b-brl"/>
    <property type="match status" value="1"/>
</dbReference>
<dbReference type="Gene3D" id="2.40.160.20">
    <property type="match status" value="1"/>
</dbReference>
<dbReference type="InterPro" id="IPR050330">
    <property type="entry name" value="Bact_OuterMem_StrucFunc"/>
</dbReference>
<evidence type="ECO:0000256" key="12">
    <source>
        <dbReference type="SAM" id="SignalP"/>
    </source>
</evidence>
<organism evidence="14 15">
    <name type="scientific">Catenovulum sediminis</name>
    <dbReference type="NCBI Taxonomy" id="1740262"/>
    <lineage>
        <taxon>Bacteria</taxon>
        <taxon>Pseudomonadati</taxon>
        <taxon>Pseudomonadota</taxon>
        <taxon>Gammaproteobacteria</taxon>
        <taxon>Alteromonadales</taxon>
        <taxon>Alteromonadaceae</taxon>
        <taxon>Catenovulum</taxon>
    </lineage>
</organism>
<dbReference type="PRINTS" id="PR01021">
    <property type="entry name" value="OMPADOMAIN"/>
</dbReference>
<proteinExistence type="predicted"/>
<evidence type="ECO:0000256" key="5">
    <source>
        <dbReference type="ARBA" id="ARBA00022729"/>
    </source>
</evidence>
<dbReference type="PROSITE" id="PS01068">
    <property type="entry name" value="OMPA_1"/>
    <property type="match status" value="1"/>
</dbReference>
<evidence type="ECO:0000256" key="6">
    <source>
        <dbReference type="ARBA" id="ARBA00023065"/>
    </source>
</evidence>